<reference evidence="2 3" key="1">
    <citation type="submission" date="2016-08" db="EMBL/GenBank/DDBJ databases">
        <authorList>
            <person name="Seilhamer J.J."/>
        </authorList>
    </citation>
    <scope>NUCLEOTIDE SEQUENCE [LARGE SCALE GENOMIC DNA]</scope>
    <source>
        <strain evidence="2 3">KH-21-114</strain>
    </source>
</reference>
<dbReference type="InterPro" id="IPR010982">
    <property type="entry name" value="Lambda_DNA-bd_dom_sf"/>
</dbReference>
<dbReference type="Pfam" id="PF07022">
    <property type="entry name" value="Phage_CI_repr"/>
    <property type="match status" value="1"/>
</dbReference>
<dbReference type="Proteomes" id="UP000237230">
    <property type="component" value="Unassembled WGS sequence"/>
</dbReference>
<dbReference type="GO" id="GO:0045892">
    <property type="term" value="P:negative regulation of DNA-templated transcription"/>
    <property type="evidence" value="ECO:0007669"/>
    <property type="project" value="InterPro"/>
</dbReference>
<evidence type="ECO:0000259" key="1">
    <source>
        <dbReference type="PROSITE" id="PS50943"/>
    </source>
</evidence>
<protein>
    <submittedName>
        <fullName evidence="2">Transcriptional regulator</fullName>
    </submittedName>
</protein>
<proteinExistence type="predicted"/>
<dbReference type="InterPro" id="IPR001387">
    <property type="entry name" value="Cro/C1-type_HTH"/>
</dbReference>
<dbReference type="InterPro" id="IPR010744">
    <property type="entry name" value="Phage_CI_N"/>
</dbReference>
<dbReference type="EMBL" id="MINH01000019">
    <property type="protein sequence ID" value="POG09897.1"/>
    <property type="molecule type" value="Genomic_DNA"/>
</dbReference>
<gene>
    <name evidence="2" type="ORF">BGP84_09190</name>
</gene>
<evidence type="ECO:0000313" key="2">
    <source>
        <dbReference type="EMBL" id="POG09897.1"/>
    </source>
</evidence>
<accession>A0A2S3X2X0</accession>
<comment type="caution">
    <text evidence="2">The sequence shown here is derived from an EMBL/GenBank/DDBJ whole genome shotgun (WGS) entry which is preliminary data.</text>
</comment>
<feature type="domain" description="HTH cro/C1-type" evidence="1">
    <location>
        <begin position="24"/>
        <end position="64"/>
    </location>
</feature>
<sequence length="128" mass="14481">MSSHLFASVLARLKLLTGSDTDVQLARALKVSPQTLSSWKVRDSIPYSLCVDLARQHGCSLDWLLLGERNDSRAVGSQDSWQNDLLGRLCELSHSDRQSVLLYIEDKQRIRQLERQLQELTKHASAAH</sequence>
<name>A0A2S3X2X0_PSEPU</name>
<dbReference type="RefSeq" id="WP_103446702.1">
    <property type="nucleotide sequence ID" value="NZ_MINH01000019.1"/>
</dbReference>
<reference evidence="2 3" key="2">
    <citation type="submission" date="2018-03" db="EMBL/GenBank/DDBJ databases">
        <title>Draft genome of Pseudomonas putida strain KH-21-114.</title>
        <authorList>
            <person name="Yoshizawa S."/>
            <person name="Khan N.H."/>
            <person name="Nishimura M."/>
            <person name="Chiura H.X."/>
            <person name="Ogura Y."/>
            <person name="Hayashi T."/>
            <person name="Kogure K."/>
        </authorList>
    </citation>
    <scope>NUCLEOTIDE SEQUENCE [LARGE SCALE GENOMIC DNA]</scope>
    <source>
        <strain evidence="2 3">KH-21-114</strain>
    </source>
</reference>
<dbReference type="Gene3D" id="1.10.260.40">
    <property type="entry name" value="lambda repressor-like DNA-binding domains"/>
    <property type="match status" value="1"/>
</dbReference>
<dbReference type="GO" id="GO:0003677">
    <property type="term" value="F:DNA binding"/>
    <property type="evidence" value="ECO:0007669"/>
    <property type="project" value="InterPro"/>
</dbReference>
<organism evidence="2 3">
    <name type="scientific">Pseudomonas putida</name>
    <name type="common">Arthrobacter siderocapsulatus</name>
    <dbReference type="NCBI Taxonomy" id="303"/>
    <lineage>
        <taxon>Bacteria</taxon>
        <taxon>Pseudomonadati</taxon>
        <taxon>Pseudomonadota</taxon>
        <taxon>Gammaproteobacteria</taxon>
        <taxon>Pseudomonadales</taxon>
        <taxon>Pseudomonadaceae</taxon>
        <taxon>Pseudomonas</taxon>
    </lineage>
</organism>
<dbReference type="OrthoDB" id="7012374at2"/>
<dbReference type="PROSITE" id="PS50943">
    <property type="entry name" value="HTH_CROC1"/>
    <property type="match status" value="1"/>
</dbReference>
<dbReference type="SUPFAM" id="SSF47413">
    <property type="entry name" value="lambda repressor-like DNA-binding domains"/>
    <property type="match status" value="1"/>
</dbReference>
<evidence type="ECO:0000313" key="3">
    <source>
        <dbReference type="Proteomes" id="UP000237230"/>
    </source>
</evidence>
<dbReference type="AlphaFoldDB" id="A0A2S3X2X0"/>